<proteinExistence type="predicted"/>
<feature type="domain" description="Calcineurin-like phosphoesterase" evidence="1">
    <location>
        <begin position="25"/>
        <end position="141"/>
    </location>
</feature>
<sequence>MTQLIIGADEFYLCPQKALYWKKYKTLLLADLHLGKVNHFRKAGIPVPSKANDHNLEILIELLQSTKPERLICLGDLFHSHYNTEWEVFGELVKHFKGVSFELVLGNHDIMSDLQYERKGIVVHNELVIDDFIFTHHPLEEAHETKYNMAGHIHPGVYLRGKARQAMTLPCFYFGKHLALLPAFGMFTGLARIQPKKEDRVFAIVEDKVIDVSILSA</sequence>
<dbReference type="InterPro" id="IPR026336">
    <property type="entry name" value="PdeM-like"/>
</dbReference>
<gene>
    <name evidence="2" type="primary">pdeM</name>
    <name evidence="2" type="ORF">ACFQ21_02990</name>
</gene>
<dbReference type="InterPro" id="IPR024173">
    <property type="entry name" value="Pesterase_MJ0037-like"/>
</dbReference>
<dbReference type="Proteomes" id="UP001597112">
    <property type="component" value="Unassembled WGS sequence"/>
</dbReference>
<protein>
    <submittedName>
        <fullName evidence="2">Ligase-associated DNA damage response endonuclease PdeM</fullName>
        <ecNumber evidence="2">3.1.-.-</ecNumber>
    </submittedName>
</protein>
<keyword evidence="2" id="KW-0436">Ligase</keyword>
<keyword evidence="2" id="KW-0540">Nuclease</keyword>
<keyword evidence="2" id="KW-0255">Endonuclease</keyword>
<dbReference type="Pfam" id="PF00149">
    <property type="entry name" value="Metallophos"/>
    <property type="match status" value="1"/>
</dbReference>
<dbReference type="PANTHER" id="PTHR39323">
    <property type="entry name" value="BLR1149 PROTEIN"/>
    <property type="match status" value="1"/>
</dbReference>
<evidence type="ECO:0000259" key="1">
    <source>
        <dbReference type="Pfam" id="PF00149"/>
    </source>
</evidence>
<dbReference type="RefSeq" id="WP_377574629.1">
    <property type="nucleotide sequence ID" value="NZ_JBHTKA010000001.1"/>
</dbReference>
<dbReference type="GO" id="GO:0004519">
    <property type="term" value="F:endonuclease activity"/>
    <property type="evidence" value="ECO:0007669"/>
    <property type="project" value="UniProtKB-KW"/>
</dbReference>
<dbReference type="Gene3D" id="3.60.21.10">
    <property type="match status" value="1"/>
</dbReference>
<keyword evidence="2" id="KW-0378">Hydrolase</keyword>
<reference evidence="3" key="1">
    <citation type="journal article" date="2019" name="Int. J. Syst. Evol. Microbiol.">
        <title>The Global Catalogue of Microorganisms (GCM) 10K type strain sequencing project: providing services to taxonomists for standard genome sequencing and annotation.</title>
        <authorList>
            <consortium name="The Broad Institute Genomics Platform"/>
            <consortium name="The Broad Institute Genome Sequencing Center for Infectious Disease"/>
            <person name="Wu L."/>
            <person name="Ma J."/>
        </authorList>
    </citation>
    <scope>NUCLEOTIDE SEQUENCE [LARGE SCALE GENOMIC DNA]</scope>
    <source>
        <strain evidence="3">CCUG 58938</strain>
    </source>
</reference>
<dbReference type="InterPro" id="IPR029052">
    <property type="entry name" value="Metallo-depent_PP-like"/>
</dbReference>
<keyword evidence="3" id="KW-1185">Reference proteome</keyword>
<dbReference type="EC" id="3.1.-.-" evidence="2"/>
<dbReference type="GO" id="GO:0016874">
    <property type="term" value="F:ligase activity"/>
    <property type="evidence" value="ECO:0007669"/>
    <property type="project" value="UniProtKB-KW"/>
</dbReference>
<comment type="caution">
    <text evidence="2">The sequence shown here is derived from an EMBL/GenBank/DDBJ whole genome shotgun (WGS) entry which is preliminary data.</text>
</comment>
<dbReference type="PANTHER" id="PTHR39323:SF1">
    <property type="entry name" value="BLR1149 PROTEIN"/>
    <property type="match status" value="1"/>
</dbReference>
<dbReference type="PIRSF" id="PIRSF000887">
    <property type="entry name" value="Pesterase_MJ0037"/>
    <property type="match status" value="1"/>
</dbReference>
<organism evidence="2 3">
    <name type="scientific">Ohtaekwangia kribbensis</name>
    <dbReference type="NCBI Taxonomy" id="688913"/>
    <lineage>
        <taxon>Bacteria</taxon>
        <taxon>Pseudomonadati</taxon>
        <taxon>Bacteroidota</taxon>
        <taxon>Cytophagia</taxon>
        <taxon>Cytophagales</taxon>
        <taxon>Fulvivirgaceae</taxon>
        <taxon>Ohtaekwangia</taxon>
    </lineage>
</organism>
<dbReference type="SUPFAM" id="SSF56300">
    <property type="entry name" value="Metallo-dependent phosphatases"/>
    <property type="match status" value="1"/>
</dbReference>
<dbReference type="NCBIfam" id="TIGR04123">
    <property type="entry name" value="P_estr_lig_assc"/>
    <property type="match status" value="1"/>
</dbReference>
<evidence type="ECO:0000313" key="2">
    <source>
        <dbReference type="EMBL" id="MFD0998250.1"/>
    </source>
</evidence>
<dbReference type="GO" id="GO:0016787">
    <property type="term" value="F:hydrolase activity"/>
    <property type="evidence" value="ECO:0007669"/>
    <property type="project" value="UniProtKB-KW"/>
</dbReference>
<accession>A0ABW3JYJ7</accession>
<evidence type="ECO:0000313" key="3">
    <source>
        <dbReference type="Proteomes" id="UP001597112"/>
    </source>
</evidence>
<dbReference type="InterPro" id="IPR004843">
    <property type="entry name" value="Calcineurin-like_PHP"/>
</dbReference>
<dbReference type="EMBL" id="JBHTKA010000001">
    <property type="protein sequence ID" value="MFD0998250.1"/>
    <property type="molecule type" value="Genomic_DNA"/>
</dbReference>
<name>A0ABW3JYJ7_9BACT</name>